<sequence length="86" mass="9436">MTVAVTTSLSSMVGLGARNIVLLKFYDSALPFLTRQQCMAILARFQSGVEDAMALMDDQALPAEFHATVLKETNECIARLRMIIEG</sequence>
<name>A0ABU8J1T2_9BURK</name>
<keyword evidence="2" id="KW-1185">Reference proteome</keyword>
<gene>
    <name evidence="1" type="ORF">H3V53_32230</name>
</gene>
<comment type="caution">
    <text evidence="1">The sequence shown here is derived from an EMBL/GenBank/DDBJ whole genome shotgun (WGS) entry which is preliminary data.</text>
</comment>
<organism evidence="1 2">
    <name type="scientific">Paraburkholderia bengalensis</name>
    <dbReference type="NCBI Taxonomy" id="2747562"/>
    <lineage>
        <taxon>Bacteria</taxon>
        <taxon>Pseudomonadati</taxon>
        <taxon>Pseudomonadota</taxon>
        <taxon>Betaproteobacteria</taxon>
        <taxon>Burkholderiales</taxon>
        <taxon>Burkholderiaceae</taxon>
        <taxon>Paraburkholderia</taxon>
    </lineage>
</organism>
<evidence type="ECO:0000313" key="1">
    <source>
        <dbReference type="EMBL" id="MEI6001665.1"/>
    </source>
</evidence>
<dbReference type="EMBL" id="JACFYJ010000080">
    <property type="protein sequence ID" value="MEI6001665.1"/>
    <property type="molecule type" value="Genomic_DNA"/>
</dbReference>
<proteinExistence type="predicted"/>
<accession>A0ABU8J1T2</accession>
<evidence type="ECO:0000313" key="2">
    <source>
        <dbReference type="Proteomes" id="UP001386437"/>
    </source>
</evidence>
<protein>
    <submittedName>
        <fullName evidence="1">Uncharacterized protein</fullName>
    </submittedName>
</protein>
<reference evidence="1 2" key="1">
    <citation type="journal article" date="2022" name="Arch. Microbiol.">
        <title>Paraburkholderia bengalensis sp. nov. isolated from roots of Oryza sativa, IR64.</title>
        <authorList>
            <person name="Nag P."/>
            <person name="Mondal N."/>
            <person name="Sarkar J."/>
            <person name="Das S."/>
        </authorList>
    </citation>
    <scope>NUCLEOTIDE SEQUENCE [LARGE SCALE GENOMIC DNA]</scope>
    <source>
        <strain evidence="1 2">IR64_4_BI</strain>
    </source>
</reference>
<dbReference type="Proteomes" id="UP001386437">
    <property type="component" value="Unassembled WGS sequence"/>
</dbReference>